<comment type="caution">
    <text evidence="16">The sequence shown here is derived from an EMBL/GenBank/DDBJ whole genome shotgun (WGS) entry which is preliminary data.</text>
</comment>
<organism evidence="16 17">
    <name type="scientific">Rhizophlyctis rosea</name>
    <dbReference type="NCBI Taxonomy" id="64517"/>
    <lineage>
        <taxon>Eukaryota</taxon>
        <taxon>Fungi</taxon>
        <taxon>Fungi incertae sedis</taxon>
        <taxon>Chytridiomycota</taxon>
        <taxon>Chytridiomycota incertae sedis</taxon>
        <taxon>Chytridiomycetes</taxon>
        <taxon>Rhizophlyctidales</taxon>
        <taxon>Rhizophlyctidaceae</taxon>
        <taxon>Rhizophlyctis</taxon>
    </lineage>
</organism>
<dbReference type="GO" id="GO:0005524">
    <property type="term" value="F:ATP binding"/>
    <property type="evidence" value="ECO:0007669"/>
    <property type="project" value="UniProtKB-KW"/>
</dbReference>
<gene>
    <name evidence="16" type="ORF">HK097_010501</name>
</gene>
<dbReference type="Pfam" id="PF02518">
    <property type="entry name" value="HATPase_c"/>
    <property type="match status" value="1"/>
</dbReference>
<dbReference type="PANTHER" id="PTHR43047:SF72">
    <property type="entry name" value="OSMOSENSING HISTIDINE PROTEIN KINASE SLN1"/>
    <property type="match status" value="1"/>
</dbReference>
<dbReference type="InterPro" id="IPR036890">
    <property type="entry name" value="HATPase_C_sf"/>
</dbReference>
<evidence type="ECO:0000256" key="5">
    <source>
        <dbReference type="ARBA" id="ARBA00022679"/>
    </source>
</evidence>
<dbReference type="InterPro" id="IPR003661">
    <property type="entry name" value="HisK_dim/P_dom"/>
</dbReference>
<dbReference type="InterPro" id="IPR005467">
    <property type="entry name" value="His_kinase_dom"/>
</dbReference>
<evidence type="ECO:0000313" key="16">
    <source>
        <dbReference type="EMBL" id="KAJ3048475.1"/>
    </source>
</evidence>
<evidence type="ECO:0000313" key="17">
    <source>
        <dbReference type="Proteomes" id="UP001212841"/>
    </source>
</evidence>
<dbReference type="Gene3D" id="3.30.565.10">
    <property type="entry name" value="Histidine kinase-like ATPase, C-terminal domain"/>
    <property type="match status" value="1"/>
</dbReference>
<dbReference type="Pfam" id="PF08447">
    <property type="entry name" value="PAS_3"/>
    <property type="match status" value="1"/>
</dbReference>
<dbReference type="EMBL" id="JADGJD010000785">
    <property type="protein sequence ID" value="KAJ3048475.1"/>
    <property type="molecule type" value="Genomic_DNA"/>
</dbReference>
<dbReference type="GO" id="GO:0000155">
    <property type="term" value="F:phosphorelay sensor kinase activity"/>
    <property type="evidence" value="ECO:0007669"/>
    <property type="project" value="InterPro"/>
</dbReference>
<dbReference type="GO" id="GO:0005886">
    <property type="term" value="C:plasma membrane"/>
    <property type="evidence" value="ECO:0007669"/>
    <property type="project" value="TreeGrafter"/>
</dbReference>
<dbReference type="Pfam" id="PF00512">
    <property type="entry name" value="HisKA"/>
    <property type="match status" value="1"/>
</dbReference>
<evidence type="ECO:0000256" key="1">
    <source>
        <dbReference type="ARBA" id="ARBA00000085"/>
    </source>
</evidence>
<dbReference type="CDD" id="cd00130">
    <property type="entry name" value="PAS"/>
    <property type="match status" value="1"/>
</dbReference>
<protein>
    <recommendedName>
        <fullName evidence="3">histidine kinase</fullName>
        <ecNumber evidence="3">2.7.13.3</ecNumber>
    </recommendedName>
</protein>
<dbReference type="PANTHER" id="PTHR43047">
    <property type="entry name" value="TWO-COMPONENT HISTIDINE PROTEIN KINASE"/>
    <property type="match status" value="1"/>
</dbReference>
<dbReference type="InterPro" id="IPR000014">
    <property type="entry name" value="PAS"/>
</dbReference>
<evidence type="ECO:0000256" key="7">
    <source>
        <dbReference type="ARBA" id="ARBA00022741"/>
    </source>
</evidence>
<dbReference type="InterPro" id="IPR036097">
    <property type="entry name" value="HisK_dim/P_sf"/>
</dbReference>
<dbReference type="InterPro" id="IPR035965">
    <property type="entry name" value="PAS-like_dom_sf"/>
</dbReference>
<keyword evidence="12" id="KW-0472">Membrane</keyword>
<feature type="domain" description="PAS" evidence="15">
    <location>
        <begin position="83"/>
        <end position="158"/>
    </location>
</feature>
<dbReference type="FunFam" id="1.10.287.130:FF:000004">
    <property type="entry name" value="Ethylene receptor 1"/>
    <property type="match status" value="1"/>
</dbReference>
<comment type="subcellular location">
    <subcellularLocation>
        <location evidence="2">Membrane</location>
    </subcellularLocation>
</comment>
<proteinExistence type="predicted"/>
<keyword evidence="8" id="KW-0418">Kinase</keyword>
<keyword evidence="9" id="KW-0067">ATP-binding</keyword>
<dbReference type="CDD" id="cd00082">
    <property type="entry name" value="HisKA"/>
    <property type="match status" value="1"/>
</dbReference>
<keyword evidence="7" id="KW-0547">Nucleotide-binding</keyword>
<dbReference type="EC" id="2.7.13.3" evidence="3"/>
<dbReference type="FunFam" id="3.30.565.10:FF:000010">
    <property type="entry name" value="Sensor histidine kinase RcsC"/>
    <property type="match status" value="1"/>
</dbReference>
<dbReference type="SMART" id="SM00388">
    <property type="entry name" value="HisKA"/>
    <property type="match status" value="1"/>
</dbReference>
<comment type="catalytic activity">
    <reaction evidence="1">
        <text>ATP + protein L-histidine = ADP + protein N-phospho-L-histidine.</text>
        <dbReference type="EC" id="2.7.13.3"/>
    </reaction>
</comment>
<dbReference type="CDD" id="cd16922">
    <property type="entry name" value="HATPase_EvgS-ArcB-TorS-like"/>
    <property type="match status" value="1"/>
</dbReference>
<dbReference type="SUPFAM" id="SSF55785">
    <property type="entry name" value="PYP-like sensor domain (PAS domain)"/>
    <property type="match status" value="1"/>
</dbReference>
<dbReference type="SMART" id="SM00091">
    <property type="entry name" value="PAS"/>
    <property type="match status" value="1"/>
</dbReference>
<sequence length="495" mass="55786">MPRYVDSFRSIDPVMLVFTCLPVLLLLAAPRTSGLASKSPPELLHDLLNFILQPRFHLELFLLVAYLVEKRRRRRLEEVAADSENRSRLIVEATRDGIWEWNSQNHFRWVTPHFARSLGYDPTEFQLATSNSAGWQTYVHPDDVADMMDKFRLVLSGKWQSDVFEGHRRVRASDGQYKWYFNRYRIIEKDKDGKPKRMVGAYIDVNGTMIAAMTLEEKNRQLDLALQQAAAAMQMKSEFLANISHEIRTPLNGIIGLGALLWDTKLDADQMDLLKSLRECSDGLLLIVNDVLDFSKMDAGKMEMEDRPFDLQNCVEGACYILNLKASPKGIFLTHAIAEGTPRWIRGDVNRLRQILINLLSNAVKFTNKGGVSVRVRSEEVHGGRIKLLIEVEDTGIGIPESRMDRLFKSFSQVDSSTSRRYGGTGLGLAISKKLVEIMDPEEGKMWVTSTLGKGSCFSFCLRLAVCNEEDVKGGGMTTPGSEEEFNLGVDVPGS</sequence>
<dbReference type="Proteomes" id="UP001212841">
    <property type="component" value="Unassembled WGS sequence"/>
</dbReference>
<dbReference type="GO" id="GO:0009927">
    <property type="term" value="F:histidine phosphotransfer kinase activity"/>
    <property type="evidence" value="ECO:0007669"/>
    <property type="project" value="TreeGrafter"/>
</dbReference>
<dbReference type="SUPFAM" id="SSF55874">
    <property type="entry name" value="ATPase domain of HSP90 chaperone/DNA topoisomerase II/histidine kinase"/>
    <property type="match status" value="1"/>
</dbReference>
<dbReference type="AlphaFoldDB" id="A0AAD5S7G9"/>
<evidence type="ECO:0000256" key="4">
    <source>
        <dbReference type="ARBA" id="ARBA00022553"/>
    </source>
</evidence>
<dbReference type="NCBIfam" id="TIGR00229">
    <property type="entry name" value="sensory_box"/>
    <property type="match status" value="1"/>
</dbReference>
<dbReference type="PROSITE" id="PS50109">
    <property type="entry name" value="HIS_KIN"/>
    <property type="match status" value="1"/>
</dbReference>
<dbReference type="InterPro" id="IPR003594">
    <property type="entry name" value="HATPase_dom"/>
</dbReference>
<evidence type="ECO:0000259" key="15">
    <source>
        <dbReference type="PROSITE" id="PS50112"/>
    </source>
</evidence>
<evidence type="ECO:0000256" key="12">
    <source>
        <dbReference type="ARBA" id="ARBA00023136"/>
    </source>
</evidence>
<feature type="region of interest" description="Disordered" evidence="13">
    <location>
        <begin position="474"/>
        <end position="495"/>
    </location>
</feature>
<evidence type="ECO:0000256" key="8">
    <source>
        <dbReference type="ARBA" id="ARBA00022777"/>
    </source>
</evidence>
<keyword evidence="17" id="KW-1185">Reference proteome</keyword>
<feature type="non-terminal residue" evidence="16">
    <location>
        <position position="1"/>
    </location>
</feature>
<dbReference type="InterPro" id="IPR013655">
    <property type="entry name" value="PAS_fold_3"/>
</dbReference>
<keyword evidence="11" id="KW-0902">Two-component regulatory system</keyword>
<keyword evidence="5" id="KW-0808">Transferase</keyword>
<dbReference type="Gene3D" id="3.30.450.20">
    <property type="entry name" value="PAS domain"/>
    <property type="match status" value="1"/>
</dbReference>
<dbReference type="SUPFAM" id="SSF47384">
    <property type="entry name" value="Homodimeric domain of signal transducing histidine kinase"/>
    <property type="match status" value="1"/>
</dbReference>
<accession>A0AAD5S7G9</accession>
<evidence type="ECO:0000256" key="6">
    <source>
        <dbReference type="ARBA" id="ARBA00022692"/>
    </source>
</evidence>
<evidence type="ECO:0000259" key="14">
    <source>
        <dbReference type="PROSITE" id="PS50109"/>
    </source>
</evidence>
<evidence type="ECO:0000256" key="3">
    <source>
        <dbReference type="ARBA" id="ARBA00012438"/>
    </source>
</evidence>
<evidence type="ECO:0000256" key="11">
    <source>
        <dbReference type="ARBA" id="ARBA00023012"/>
    </source>
</evidence>
<dbReference type="PRINTS" id="PR00344">
    <property type="entry name" value="BCTRLSENSOR"/>
</dbReference>
<dbReference type="Gene3D" id="1.10.287.130">
    <property type="match status" value="1"/>
</dbReference>
<dbReference type="SMART" id="SM00387">
    <property type="entry name" value="HATPase_c"/>
    <property type="match status" value="1"/>
</dbReference>
<keyword evidence="6" id="KW-0812">Transmembrane</keyword>
<dbReference type="PROSITE" id="PS50112">
    <property type="entry name" value="PAS"/>
    <property type="match status" value="1"/>
</dbReference>
<feature type="domain" description="Histidine kinase" evidence="14">
    <location>
        <begin position="242"/>
        <end position="466"/>
    </location>
</feature>
<keyword evidence="10" id="KW-1133">Transmembrane helix</keyword>
<evidence type="ECO:0000256" key="13">
    <source>
        <dbReference type="SAM" id="MobiDB-lite"/>
    </source>
</evidence>
<evidence type="ECO:0000256" key="9">
    <source>
        <dbReference type="ARBA" id="ARBA00022840"/>
    </source>
</evidence>
<reference evidence="16" key="1">
    <citation type="submission" date="2020-05" db="EMBL/GenBank/DDBJ databases">
        <title>Phylogenomic resolution of chytrid fungi.</title>
        <authorList>
            <person name="Stajich J.E."/>
            <person name="Amses K."/>
            <person name="Simmons R."/>
            <person name="Seto K."/>
            <person name="Myers J."/>
            <person name="Bonds A."/>
            <person name="Quandt C.A."/>
            <person name="Barry K."/>
            <person name="Liu P."/>
            <person name="Grigoriev I."/>
            <person name="Longcore J.E."/>
            <person name="James T.Y."/>
        </authorList>
    </citation>
    <scope>NUCLEOTIDE SEQUENCE</scope>
    <source>
        <strain evidence="16">JEL0318</strain>
    </source>
</reference>
<dbReference type="InterPro" id="IPR004358">
    <property type="entry name" value="Sig_transdc_His_kin-like_C"/>
</dbReference>
<evidence type="ECO:0000256" key="2">
    <source>
        <dbReference type="ARBA" id="ARBA00004370"/>
    </source>
</evidence>
<keyword evidence="4" id="KW-0597">Phosphoprotein</keyword>
<name>A0AAD5S7G9_9FUNG</name>
<evidence type="ECO:0000256" key="10">
    <source>
        <dbReference type="ARBA" id="ARBA00022989"/>
    </source>
</evidence>